<dbReference type="Pfam" id="PF13274">
    <property type="entry name" value="SocA_Panacea"/>
    <property type="match status" value="1"/>
</dbReference>
<evidence type="ECO:0000259" key="1">
    <source>
        <dbReference type="Pfam" id="PF13274"/>
    </source>
</evidence>
<protein>
    <submittedName>
        <fullName evidence="2">DUF4065 domain-containing protein</fullName>
    </submittedName>
</protein>
<keyword evidence="3" id="KW-1185">Reference proteome</keyword>
<name>A0A7X9UCW6_9ACTN</name>
<accession>A0A7X9UCW6</accession>
<feature type="domain" description="Antitoxin SocA-like Panacea" evidence="1">
    <location>
        <begin position="25"/>
        <end position="116"/>
    </location>
</feature>
<reference evidence="2 3" key="1">
    <citation type="submission" date="2020-04" db="EMBL/GenBank/DDBJ databases">
        <title>Collinsella sp. KGMB02528 nov., an anaerobic actinobacterium isolated from human feces.</title>
        <authorList>
            <person name="Han K.-I."/>
            <person name="Eom M.K."/>
            <person name="Kim J.-S."/>
            <person name="Lee K.C."/>
            <person name="Suh M.K."/>
            <person name="Park S.-H."/>
            <person name="Lee J.H."/>
            <person name="Kang S.W."/>
            <person name="Park J.-E."/>
            <person name="Oh B.S."/>
            <person name="Yu S.Y."/>
            <person name="Choi S.-H."/>
            <person name="Lee D.H."/>
            <person name="Yoon H."/>
            <person name="Kim B.-Y."/>
            <person name="Lee J.H."/>
            <person name="Lee J.-S."/>
        </authorList>
    </citation>
    <scope>NUCLEOTIDE SEQUENCE [LARGE SCALE GENOMIC DNA]</scope>
    <source>
        <strain evidence="2 3">KGMB02528</strain>
    </source>
</reference>
<proteinExistence type="predicted"/>
<evidence type="ECO:0000313" key="2">
    <source>
        <dbReference type="EMBL" id="NMF55917.1"/>
    </source>
</evidence>
<evidence type="ECO:0000313" key="3">
    <source>
        <dbReference type="Proteomes" id="UP000546970"/>
    </source>
</evidence>
<dbReference type="AlphaFoldDB" id="A0A7X9UCW6"/>
<dbReference type="InterPro" id="IPR025272">
    <property type="entry name" value="SocA_Panacea"/>
</dbReference>
<dbReference type="EMBL" id="JABBCP010000004">
    <property type="protein sequence ID" value="NMF55917.1"/>
    <property type="molecule type" value="Genomic_DNA"/>
</dbReference>
<dbReference type="Proteomes" id="UP000546970">
    <property type="component" value="Unassembled WGS sequence"/>
</dbReference>
<organism evidence="2 3">
    <name type="scientific">Collinsella acetigenes</name>
    <dbReference type="NCBI Taxonomy" id="2713419"/>
    <lineage>
        <taxon>Bacteria</taxon>
        <taxon>Bacillati</taxon>
        <taxon>Actinomycetota</taxon>
        <taxon>Coriobacteriia</taxon>
        <taxon>Coriobacteriales</taxon>
        <taxon>Coriobacteriaceae</taxon>
        <taxon>Collinsella</taxon>
    </lineage>
</organism>
<gene>
    <name evidence="2" type="ORF">HF320_06205</name>
</gene>
<sequence length="169" mass="18476">MNALSVANYIVNNWSDTIEITNLKLNKLVYYSYVESLRKLGRPLFDDAIEAWQYGPVEPAVYQAFSSYGRNRIQVTNGPEKLDAASKQIVHSVMEKLGNLSAFDLVTLSHKPGGAWASVYSPEKDNTITPKAILASADGIDDGKLVTIGQAVQSTIASMPNALRLLENS</sequence>
<dbReference type="RefSeq" id="WP_169277554.1">
    <property type="nucleotide sequence ID" value="NZ_JABBCP010000004.1"/>
</dbReference>
<comment type="caution">
    <text evidence="2">The sequence shown here is derived from an EMBL/GenBank/DDBJ whole genome shotgun (WGS) entry which is preliminary data.</text>
</comment>